<reference evidence="2" key="1">
    <citation type="journal article" date="2015" name="Nat. Genet.">
        <title>The genome and transcriptome of the zoonotic hookworm Ancylostoma ceylanicum identify infection-specific gene families.</title>
        <authorList>
            <person name="Schwarz E.M."/>
            <person name="Hu Y."/>
            <person name="Antoshechkin I."/>
            <person name="Miller M.M."/>
            <person name="Sternberg P.W."/>
            <person name="Aroian R.V."/>
        </authorList>
    </citation>
    <scope>NUCLEOTIDE SEQUENCE</scope>
    <source>
        <strain evidence="2">HY135</strain>
    </source>
</reference>
<dbReference type="AlphaFoldDB" id="A0A016W4I7"/>
<keyword evidence="2" id="KW-1185">Reference proteome</keyword>
<protein>
    <submittedName>
        <fullName evidence="1">Uncharacterized protein</fullName>
    </submittedName>
</protein>
<dbReference type="Proteomes" id="UP000024635">
    <property type="component" value="Unassembled WGS sequence"/>
</dbReference>
<comment type="caution">
    <text evidence="1">The sequence shown here is derived from an EMBL/GenBank/DDBJ whole genome shotgun (WGS) entry which is preliminary data.</text>
</comment>
<organism evidence="1 2">
    <name type="scientific">Ancylostoma ceylanicum</name>
    <dbReference type="NCBI Taxonomy" id="53326"/>
    <lineage>
        <taxon>Eukaryota</taxon>
        <taxon>Metazoa</taxon>
        <taxon>Ecdysozoa</taxon>
        <taxon>Nematoda</taxon>
        <taxon>Chromadorea</taxon>
        <taxon>Rhabditida</taxon>
        <taxon>Rhabditina</taxon>
        <taxon>Rhabditomorpha</taxon>
        <taxon>Strongyloidea</taxon>
        <taxon>Ancylostomatidae</taxon>
        <taxon>Ancylostomatinae</taxon>
        <taxon>Ancylostoma</taxon>
    </lineage>
</organism>
<evidence type="ECO:0000313" key="2">
    <source>
        <dbReference type="Proteomes" id="UP000024635"/>
    </source>
</evidence>
<accession>A0A016W4I7</accession>
<gene>
    <name evidence="1" type="primary">Acey_s0001.g453</name>
    <name evidence="1" type="ORF">Y032_0001g453</name>
</gene>
<name>A0A016W4I7_9BILA</name>
<dbReference type="EMBL" id="JARK01001337">
    <property type="protein sequence ID" value="EYC34525.1"/>
    <property type="molecule type" value="Genomic_DNA"/>
</dbReference>
<dbReference type="OrthoDB" id="5805119at2759"/>
<proteinExistence type="predicted"/>
<evidence type="ECO:0000313" key="1">
    <source>
        <dbReference type="EMBL" id="EYC34525.1"/>
    </source>
</evidence>
<sequence length="232" mass="26660">MTHWSGEEEAFGRLEHKFWLYITHKPLRKGHDGTLMKDSKKVRCQIGSNRSNFSFLSVRGQFNVSGIGGPEKHIINASVYSPPPKVPIDCNTKGDRKGIEWYPHTGMACLARRSDCETPGFPVEETENTYSTQQECMDAHFANWRMSYKMNCMKGFAPITIDDVPLVFSKTLCDSPHHSDVCNRDEYCVFSNRTKYGFCCHRSQANSAISYTVYGKNFHHHRQRRRVKLVVV</sequence>